<evidence type="ECO:0000256" key="1">
    <source>
        <dbReference type="SAM" id="MobiDB-lite"/>
    </source>
</evidence>
<feature type="compositionally biased region" description="Low complexity" evidence="1">
    <location>
        <begin position="265"/>
        <end position="283"/>
    </location>
</feature>
<dbReference type="InParanoid" id="A0A1X2HT31"/>
<gene>
    <name evidence="2" type="ORF">BCR43DRAFT_482042</name>
</gene>
<accession>A0A1X2HT31</accession>
<keyword evidence="3" id="KW-1185">Reference proteome</keyword>
<dbReference type="OrthoDB" id="96345at2759"/>
<evidence type="ECO:0000313" key="2">
    <source>
        <dbReference type="EMBL" id="ORZ02709.1"/>
    </source>
</evidence>
<dbReference type="Proteomes" id="UP000242180">
    <property type="component" value="Unassembled WGS sequence"/>
</dbReference>
<organism evidence="2 3">
    <name type="scientific">Syncephalastrum racemosum</name>
    <name type="common">Filamentous fungus</name>
    <dbReference type="NCBI Taxonomy" id="13706"/>
    <lineage>
        <taxon>Eukaryota</taxon>
        <taxon>Fungi</taxon>
        <taxon>Fungi incertae sedis</taxon>
        <taxon>Mucoromycota</taxon>
        <taxon>Mucoromycotina</taxon>
        <taxon>Mucoromycetes</taxon>
        <taxon>Mucorales</taxon>
        <taxon>Syncephalastraceae</taxon>
        <taxon>Syncephalastrum</taxon>
    </lineage>
</organism>
<comment type="caution">
    <text evidence="2">The sequence shown here is derived from an EMBL/GenBank/DDBJ whole genome shotgun (WGS) entry which is preliminary data.</text>
</comment>
<reference evidence="2 3" key="1">
    <citation type="submission" date="2016-07" db="EMBL/GenBank/DDBJ databases">
        <title>Pervasive Adenine N6-methylation of Active Genes in Fungi.</title>
        <authorList>
            <consortium name="DOE Joint Genome Institute"/>
            <person name="Mondo S.J."/>
            <person name="Dannebaum R.O."/>
            <person name="Kuo R.C."/>
            <person name="Labutti K."/>
            <person name="Haridas S."/>
            <person name="Kuo A."/>
            <person name="Salamov A."/>
            <person name="Ahrendt S.R."/>
            <person name="Lipzen A."/>
            <person name="Sullivan W."/>
            <person name="Andreopoulos W.B."/>
            <person name="Clum A."/>
            <person name="Lindquist E."/>
            <person name="Daum C."/>
            <person name="Ramamoorthy G.K."/>
            <person name="Gryganskyi A."/>
            <person name="Culley D."/>
            <person name="Magnuson J.K."/>
            <person name="James T.Y."/>
            <person name="O'Malley M.A."/>
            <person name="Stajich J.E."/>
            <person name="Spatafora J.W."/>
            <person name="Visel A."/>
            <person name="Grigoriev I.V."/>
        </authorList>
    </citation>
    <scope>NUCLEOTIDE SEQUENCE [LARGE SCALE GENOMIC DNA]</scope>
    <source>
        <strain evidence="2 3">NRRL 2496</strain>
    </source>
</reference>
<evidence type="ECO:0000313" key="3">
    <source>
        <dbReference type="Proteomes" id="UP000242180"/>
    </source>
</evidence>
<dbReference type="PANTHER" id="PTHR33324">
    <property type="entry name" value="EXPRESSED PROTEIN"/>
    <property type="match status" value="1"/>
</dbReference>
<protein>
    <submittedName>
        <fullName evidence="2">Uncharacterized protein</fullName>
    </submittedName>
</protein>
<dbReference type="AlphaFoldDB" id="A0A1X2HT31"/>
<proteinExistence type="predicted"/>
<dbReference type="STRING" id="13706.A0A1X2HT31"/>
<feature type="region of interest" description="Disordered" evidence="1">
    <location>
        <begin position="242"/>
        <end position="283"/>
    </location>
</feature>
<name>A0A1X2HT31_SYNRA</name>
<dbReference type="EMBL" id="MCGN01000001">
    <property type="protein sequence ID" value="ORZ02709.1"/>
    <property type="molecule type" value="Genomic_DNA"/>
</dbReference>
<dbReference type="PANTHER" id="PTHR33324:SF2">
    <property type="entry name" value="MYB_SANT-LIKE DNA-BINDING DOMAIN-CONTAINING PROTEIN"/>
    <property type="match status" value="1"/>
</dbReference>
<sequence>MPLPCKNKRKKTYKSWTKDGLHGSPSSMDVLLSWLGDPANFERWHKQSLQVLQYKKKYLVQEIHSNLCQAGITYRSEKDIASKISTLQAGYRAAHTWRVNDGARLLRNGVPAAVVHGEVLKRFPFWTALHESFKILFEPLNQVGLSFFPMSSAHFADGSSLLKRRRLDDRFIDASILTAAPITTSTPTSSCSNITAITSPSCSSSSTISSSPLSPLACPTTPTSLMPPLLHERTSHPQRSLVLPPVMHDGRSSDTQHTVRRPRLCRASSSSSSAPPSTSEPFATAWQAPGVDALLAAAAISDATPEISPKLSLLLEKERVMRKQAEDELTRLLKGAGFNDTQIVEFL</sequence>